<keyword evidence="1" id="KW-0812">Transmembrane</keyword>
<evidence type="ECO:0000313" key="3">
    <source>
        <dbReference type="Proteomes" id="UP001597399"/>
    </source>
</evidence>
<name>A0ABW5RZH3_9BACL</name>
<evidence type="ECO:0000313" key="2">
    <source>
        <dbReference type="EMBL" id="MFD2692868.1"/>
    </source>
</evidence>
<organism evidence="2 3">
    <name type="scientific">Sporolactobacillus shoreicorticis</name>
    <dbReference type="NCBI Taxonomy" id="1923877"/>
    <lineage>
        <taxon>Bacteria</taxon>
        <taxon>Bacillati</taxon>
        <taxon>Bacillota</taxon>
        <taxon>Bacilli</taxon>
        <taxon>Bacillales</taxon>
        <taxon>Sporolactobacillaceae</taxon>
        <taxon>Sporolactobacillus</taxon>
    </lineage>
</organism>
<comment type="caution">
    <text evidence="2">The sequence shown here is derived from an EMBL/GenBank/DDBJ whole genome shotgun (WGS) entry which is preliminary data.</text>
</comment>
<gene>
    <name evidence="2" type="ORF">ACFSUE_04375</name>
</gene>
<accession>A0ABW5RZH3</accession>
<feature type="transmembrane region" description="Helical" evidence="1">
    <location>
        <begin position="5"/>
        <end position="25"/>
    </location>
</feature>
<keyword evidence="3" id="KW-1185">Reference proteome</keyword>
<dbReference type="PROSITE" id="PS51257">
    <property type="entry name" value="PROKAR_LIPOPROTEIN"/>
    <property type="match status" value="1"/>
</dbReference>
<reference evidence="3" key="1">
    <citation type="journal article" date="2019" name="Int. J. Syst. Evol. Microbiol.">
        <title>The Global Catalogue of Microorganisms (GCM) 10K type strain sequencing project: providing services to taxonomists for standard genome sequencing and annotation.</title>
        <authorList>
            <consortium name="The Broad Institute Genomics Platform"/>
            <consortium name="The Broad Institute Genome Sequencing Center for Infectious Disease"/>
            <person name="Wu L."/>
            <person name="Ma J."/>
        </authorList>
    </citation>
    <scope>NUCLEOTIDE SEQUENCE [LARGE SCALE GENOMIC DNA]</scope>
    <source>
        <strain evidence="3">TISTR 2466</strain>
    </source>
</reference>
<feature type="transmembrane region" description="Helical" evidence="1">
    <location>
        <begin position="37"/>
        <end position="61"/>
    </location>
</feature>
<feature type="transmembrane region" description="Helical" evidence="1">
    <location>
        <begin position="73"/>
        <end position="99"/>
    </location>
</feature>
<evidence type="ECO:0000256" key="1">
    <source>
        <dbReference type="SAM" id="Phobius"/>
    </source>
</evidence>
<proteinExistence type="predicted"/>
<keyword evidence="1" id="KW-1133">Transmembrane helix</keyword>
<dbReference type="EMBL" id="JBHUMQ010000011">
    <property type="protein sequence ID" value="MFD2692868.1"/>
    <property type="molecule type" value="Genomic_DNA"/>
</dbReference>
<protein>
    <submittedName>
        <fullName evidence="2">Uncharacterized protein</fullName>
    </submittedName>
</protein>
<dbReference type="RefSeq" id="WP_253065108.1">
    <property type="nucleotide sequence ID" value="NZ_JAMXWM010000036.1"/>
</dbReference>
<sequence>MRKPFVFTAIIAIATIAACFFGYEFQEMAYWTRDSMFWYWVGAVLSYLFSAAAIIFIIIDIATKRTLGKIERVIDGVVMGGGMLVAILTILWTTFVIIAGQSEM</sequence>
<dbReference type="Proteomes" id="UP001597399">
    <property type="component" value="Unassembled WGS sequence"/>
</dbReference>
<keyword evidence="1" id="KW-0472">Membrane</keyword>